<dbReference type="EMBL" id="BPLR01019689">
    <property type="protein sequence ID" value="GIX70647.1"/>
    <property type="molecule type" value="Genomic_DNA"/>
</dbReference>
<name>A0AAV4MG83_CAEEX</name>
<proteinExistence type="predicted"/>
<feature type="region of interest" description="Disordered" evidence="1">
    <location>
        <begin position="159"/>
        <end position="183"/>
    </location>
</feature>
<evidence type="ECO:0000313" key="2">
    <source>
        <dbReference type="EMBL" id="GIX70647.1"/>
    </source>
</evidence>
<evidence type="ECO:0000313" key="3">
    <source>
        <dbReference type="Proteomes" id="UP001054945"/>
    </source>
</evidence>
<accession>A0AAV4MG83</accession>
<organism evidence="2 3">
    <name type="scientific">Caerostris extrusa</name>
    <name type="common">Bark spider</name>
    <name type="synonym">Caerostris bankana</name>
    <dbReference type="NCBI Taxonomy" id="172846"/>
    <lineage>
        <taxon>Eukaryota</taxon>
        <taxon>Metazoa</taxon>
        <taxon>Ecdysozoa</taxon>
        <taxon>Arthropoda</taxon>
        <taxon>Chelicerata</taxon>
        <taxon>Arachnida</taxon>
        <taxon>Araneae</taxon>
        <taxon>Araneomorphae</taxon>
        <taxon>Entelegynae</taxon>
        <taxon>Araneoidea</taxon>
        <taxon>Araneidae</taxon>
        <taxon>Caerostris</taxon>
    </lineage>
</organism>
<gene>
    <name evidence="2" type="ORF">CEXT_36131</name>
</gene>
<sequence length="183" mass="20055">MDFPALPKRLKGTQRRVGGIKKRFDTTSQELKGCKTATWRWDSTENGGLPTGRIVIGNKGGAIQLKSVVEQIPLNHLETKWPATWPDSTHQTGDRLTNPGFGGHQSGAVRELLLDWRGCGAVTEMPPCPFLSLHSHTHKPKVYKPAINPCAAILSESEEEEVSTDKFPCKPTPLAAKKPEPLA</sequence>
<keyword evidence="3" id="KW-1185">Reference proteome</keyword>
<protein>
    <submittedName>
        <fullName evidence="2">Uncharacterized protein</fullName>
    </submittedName>
</protein>
<evidence type="ECO:0000256" key="1">
    <source>
        <dbReference type="SAM" id="MobiDB-lite"/>
    </source>
</evidence>
<reference evidence="2 3" key="1">
    <citation type="submission" date="2021-06" db="EMBL/GenBank/DDBJ databases">
        <title>Caerostris extrusa draft genome.</title>
        <authorList>
            <person name="Kono N."/>
            <person name="Arakawa K."/>
        </authorList>
    </citation>
    <scope>NUCLEOTIDE SEQUENCE [LARGE SCALE GENOMIC DNA]</scope>
</reference>
<comment type="caution">
    <text evidence="2">The sequence shown here is derived from an EMBL/GenBank/DDBJ whole genome shotgun (WGS) entry which is preliminary data.</text>
</comment>
<dbReference type="Proteomes" id="UP001054945">
    <property type="component" value="Unassembled WGS sequence"/>
</dbReference>
<dbReference type="AlphaFoldDB" id="A0AAV4MG83"/>